<evidence type="ECO:0000256" key="2">
    <source>
        <dbReference type="ARBA" id="ARBA00022618"/>
    </source>
</evidence>
<dbReference type="Gene3D" id="1.10.3900.10">
    <property type="entry name" value="YacF-like"/>
    <property type="match status" value="1"/>
</dbReference>
<keyword evidence="2 5" id="KW-0132">Cell division</keyword>
<dbReference type="GO" id="GO:0000917">
    <property type="term" value="P:division septum assembly"/>
    <property type="evidence" value="ECO:0007669"/>
    <property type="project" value="UniProtKB-KW"/>
</dbReference>
<evidence type="ECO:0000256" key="1">
    <source>
        <dbReference type="ARBA" id="ARBA00022490"/>
    </source>
</evidence>
<dbReference type="InterPro" id="IPR027462">
    <property type="entry name" value="ZapD_C"/>
</dbReference>
<accession>A0A4R6N3E5</accession>
<dbReference type="GO" id="GO:0005737">
    <property type="term" value="C:cytoplasm"/>
    <property type="evidence" value="ECO:0007669"/>
    <property type="project" value="UniProtKB-SubCell"/>
</dbReference>
<dbReference type="Proteomes" id="UP000295357">
    <property type="component" value="Unassembled WGS sequence"/>
</dbReference>
<evidence type="ECO:0000256" key="3">
    <source>
        <dbReference type="ARBA" id="ARBA00023210"/>
    </source>
</evidence>
<sequence length="254" mass="28830">MAPLVLYEYPFNESIRTMLRLEHLFDRLGQLIARETPLDHHFALVTLFEIMDVASRADLKSDLLKELERHKTQLNGYRGNPAIAEEALDEVIRRIDHAFSGLNALSGKAGHSLTANEWLMSIRSRISIPGGTCEFDLPAYYSWQQLLPVRRRKDLMQWTQCLMPMAEALQVLLGLLRDSGSPHKVAAQGGQFQQSLPSGKTYQLLRMRLDPSLGLIPEISGHRLMVSIRLMRQDEEGRLKPAHQDASFELTLCS</sequence>
<dbReference type="GO" id="GO:0032153">
    <property type="term" value="C:cell division site"/>
    <property type="evidence" value="ECO:0007669"/>
    <property type="project" value="TreeGrafter"/>
</dbReference>
<dbReference type="InterPro" id="IPR009777">
    <property type="entry name" value="ZapD"/>
</dbReference>
<dbReference type="NCBIfam" id="NF003656">
    <property type="entry name" value="PRK05287.1-4"/>
    <property type="match status" value="1"/>
</dbReference>
<protein>
    <recommendedName>
        <fullName evidence="5">Cell division protein ZapD</fullName>
    </recommendedName>
    <alternativeName>
        <fullName evidence="5">Z ring-associated protein D</fullName>
    </alternativeName>
</protein>
<keyword evidence="3 5" id="KW-0717">Septation</keyword>
<name>A0A4R6N3E5_9BURK</name>
<evidence type="ECO:0000313" key="7">
    <source>
        <dbReference type="Proteomes" id="UP000295357"/>
    </source>
</evidence>
<dbReference type="PANTHER" id="PTHR39455:SF1">
    <property type="entry name" value="CELL DIVISION PROTEIN ZAPD"/>
    <property type="match status" value="1"/>
</dbReference>
<evidence type="ECO:0000256" key="5">
    <source>
        <dbReference type="HAMAP-Rule" id="MF_01092"/>
    </source>
</evidence>
<organism evidence="6 7">
    <name type="scientific">Roseateles asaccharophilus</name>
    <dbReference type="NCBI Taxonomy" id="582607"/>
    <lineage>
        <taxon>Bacteria</taxon>
        <taxon>Pseudomonadati</taxon>
        <taxon>Pseudomonadota</taxon>
        <taxon>Betaproteobacteria</taxon>
        <taxon>Burkholderiales</taxon>
        <taxon>Sphaerotilaceae</taxon>
        <taxon>Roseateles</taxon>
    </lineage>
</organism>
<proteinExistence type="inferred from homology"/>
<comment type="caution">
    <text evidence="6">The sequence shown here is derived from an EMBL/GenBank/DDBJ whole genome shotgun (WGS) entry which is preliminary data.</text>
</comment>
<comment type="similarity">
    <text evidence="5">Belongs to the ZapD family.</text>
</comment>
<evidence type="ECO:0000313" key="6">
    <source>
        <dbReference type="EMBL" id="TDP09353.1"/>
    </source>
</evidence>
<comment type="subcellular location">
    <subcellularLocation>
        <location evidence="5">Cytoplasm</location>
    </subcellularLocation>
    <text evidence="5">Localizes to mid-cell in an FtsZ-dependent manner.</text>
</comment>
<dbReference type="AlphaFoldDB" id="A0A4R6N3E5"/>
<keyword evidence="1 5" id="KW-0963">Cytoplasm</keyword>
<dbReference type="Gene3D" id="2.60.440.10">
    <property type="entry name" value="YacF-like domains"/>
    <property type="match status" value="1"/>
</dbReference>
<dbReference type="EMBL" id="SNXE01000005">
    <property type="protein sequence ID" value="TDP09353.1"/>
    <property type="molecule type" value="Genomic_DNA"/>
</dbReference>
<dbReference type="SUPFAM" id="SSF160950">
    <property type="entry name" value="YacF-like"/>
    <property type="match status" value="1"/>
</dbReference>
<comment type="function">
    <text evidence="5">Cell division factor that enhances FtsZ-ring assembly. Directly interacts with FtsZ and promotes bundling of FtsZ protofilaments, with a reduction in FtsZ GTPase activity.</text>
</comment>
<dbReference type="Pfam" id="PF07072">
    <property type="entry name" value="ZapD"/>
    <property type="match status" value="1"/>
</dbReference>
<keyword evidence="7" id="KW-1185">Reference proteome</keyword>
<dbReference type="InterPro" id="IPR036268">
    <property type="entry name" value="ZapD_sf"/>
</dbReference>
<dbReference type="HAMAP" id="MF_01092">
    <property type="entry name" value="ZapD"/>
    <property type="match status" value="1"/>
</dbReference>
<keyword evidence="4 5" id="KW-0131">Cell cycle</keyword>
<comment type="subunit">
    <text evidence="5">Interacts with FtsZ.</text>
</comment>
<gene>
    <name evidence="5" type="primary">zapD</name>
    <name evidence="6" type="ORF">DFR39_105191</name>
</gene>
<dbReference type="PANTHER" id="PTHR39455">
    <property type="entry name" value="CELL DIVISION PROTEIN ZAPD"/>
    <property type="match status" value="1"/>
</dbReference>
<dbReference type="GO" id="GO:0043093">
    <property type="term" value="P:FtsZ-dependent cytokinesis"/>
    <property type="evidence" value="ECO:0007669"/>
    <property type="project" value="UniProtKB-UniRule"/>
</dbReference>
<evidence type="ECO:0000256" key="4">
    <source>
        <dbReference type="ARBA" id="ARBA00023306"/>
    </source>
</evidence>
<reference evidence="6 7" key="1">
    <citation type="submission" date="2019-03" db="EMBL/GenBank/DDBJ databases">
        <title>Genomic Encyclopedia of Type Strains, Phase IV (KMG-IV): sequencing the most valuable type-strain genomes for metagenomic binning, comparative biology and taxonomic classification.</title>
        <authorList>
            <person name="Goeker M."/>
        </authorList>
    </citation>
    <scope>NUCLEOTIDE SEQUENCE [LARGE SCALE GENOMIC DNA]</scope>
    <source>
        <strain evidence="6 7">DSM 25082</strain>
    </source>
</reference>